<protein>
    <submittedName>
        <fullName evidence="1">Uncharacterized protein</fullName>
    </submittedName>
</protein>
<organism evidence="1 2">
    <name type="scientific">Eiseniibacteriota bacterium</name>
    <dbReference type="NCBI Taxonomy" id="2212470"/>
    <lineage>
        <taxon>Bacteria</taxon>
        <taxon>Candidatus Eiseniibacteriota</taxon>
    </lineage>
</organism>
<comment type="caution">
    <text evidence="1">The sequence shown here is derived from an EMBL/GenBank/DDBJ whole genome shotgun (WGS) entry which is preliminary data.</text>
</comment>
<name>A0A538SXF3_UNCEI</name>
<proteinExistence type="predicted"/>
<dbReference type="EMBL" id="VBOS01000193">
    <property type="protein sequence ID" value="TMQ55924.1"/>
    <property type="molecule type" value="Genomic_DNA"/>
</dbReference>
<sequence>MGAPLGEPVADDFDFLRRALIERRHDLLDGGGSLAFWRPLAHQVYFTLVGPLALASPGAVAGLQ</sequence>
<gene>
    <name evidence="1" type="ORF">E6K72_05750</name>
</gene>
<evidence type="ECO:0000313" key="1">
    <source>
        <dbReference type="EMBL" id="TMQ55924.1"/>
    </source>
</evidence>
<dbReference type="AlphaFoldDB" id="A0A538SXF3"/>
<accession>A0A538SXF3</accession>
<dbReference type="Proteomes" id="UP000317716">
    <property type="component" value="Unassembled WGS sequence"/>
</dbReference>
<reference evidence="1 2" key="1">
    <citation type="journal article" date="2019" name="Nat. Microbiol.">
        <title>Mediterranean grassland soil C-N compound turnover is dependent on rainfall and depth, and is mediated by genomically divergent microorganisms.</title>
        <authorList>
            <person name="Diamond S."/>
            <person name="Andeer P.F."/>
            <person name="Li Z."/>
            <person name="Crits-Christoph A."/>
            <person name="Burstein D."/>
            <person name="Anantharaman K."/>
            <person name="Lane K.R."/>
            <person name="Thomas B.C."/>
            <person name="Pan C."/>
            <person name="Northen T.R."/>
            <person name="Banfield J.F."/>
        </authorList>
    </citation>
    <scope>NUCLEOTIDE SEQUENCE [LARGE SCALE GENOMIC DNA]</scope>
    <source>
        <strain evidence="1">WS_2</strain>
    </source>
</reference>
<feature type="non-terminal residue" evidence="1">
    <location>
        <position position="64"/>
    </location>
</feature>
<evidence type="ECO:0000313" key="2">
    <source>
        <dbReference type="Proteomes" id="UP000317716"/>
    </source>
</evidence>